<dbReference type="SMART" id="SM01264">
    <property type="entry name" value="M16C_associated"/>
    <property type="match status" value="1"/>
</dbReference>
<comment type="caution">
    <text evidence="3">The sequence shown here is derived from an EMBL/GenBank/DDBJ whole genome shotgun (WGS) entry which is preliminary data.</text>
</comment>
<proteinExistence type="predicted"/>
<dbReference type="SUPFAM" id="SSF63411">
    <property type="entry name" value="LuxS/MPP-like metallohydrolase"/>
    <property type="match status" value="4"/>
</dbReference>
<keyword evidence="1" id="KW-0175">Coiled coil</keyword>
<dbReference type="Pfam" id="PF08367">
    <property type="entry name" value="M16C_assoc"/>
    <property type="match status" value="1"/>
</dbReference>
<feature type="coiled-coil region" evidence="1">
    <location>
        <begin position="484"/>
        <end position="511"/>
    </location>
</feature>
<dbReference type="InterPro" id="IPR013578">
    <property type="entry name" value="Peptidase_M16C_assoc"/>
</dbReference>
<dbReference type="OrthoDB" id="9762027at2"/>
<dbReference type="PANTHER" id="PTHR43016">
    <property type="entry name" value="PRESEQUENCE PROTEASE"/>
    <property type="match status" value="1"/>
</dbReference>
<evidence type="ECO:0000259" key="2">
    <source>
        <dbReference type="SMART" id="SM01264"/>
    </source>
</evidence>
<reference evidence="3 4" key="1">
    <citation type="submission" date="2017-05" db="EMBL/GenBank/DDBJ databases">
        <title>Acinetobacter populi ANC 5415 (= PBJ7), whole genome shotgun sequencing project.</title>
        <authorList>
            <person name="Nemec A."/>
            <person name="Radolfova-Krizova L."/>
        </authorList>
    </citation>
    <scope>NUCLEOTIDE SEQUENCE [LARGE SCALE GENOMIC DNA]</scope>
    <source>
        <strain evidence="3 4">PBJ7</strain>
    </source>
</reference>
<sequence length="974" mass="110114">MRGETAVHAAFAFIRKHTIASRDITVYQYQHKVTGAMHYHLATNHDENVFLVAFRTQPMDSKGEAHILEHTVLCGSEKFPVRDPFFAMMRRSLNTFMNAMTNSDWTAYPFATQNKKDFQNLLSIYLDAVFAPNINPLDFAQEGIRVELENDQPVFKGVVFNEMKGALSPPSRQLYHRIAENLYPETTYHYNPGGEPADITQLSYEELLAFYKKHYHPSNAIFMTFGNQRPEELQAQFESLALHKFQKGETLYSKPEQRLSAPKTVVEHYAIEGDDLKDKTFHVLAWLLPQSDDIQLWFGLRLVAGVLLQDSSSPLMHYLETCGYAKSVGPILGLNDKNFEMSFYCGVQGSNPEYAAQFKQDVLEILQEVASKPISSQLIEALLHQIELQQREIAGGNMPYGLNLFFRGLSAAIYHQDPVQMWDIDLALQDVKNTLQQDPMWISSLIQQYLIDNPHRIQLTFVPDPQKSIQIRQAEQDLLDNIAKHLTEQDREQLLNQADALKKRQQSVEDHEILPKVTLADIPAELNIANGELQQLQIGQQAYPLHVYPTGTNGLYYQQVLLQIPKEVLQSPYFSIFSSLVGQVGAAHYDYLQFQQLKTAESGGLWMTSSLRTDIDDRNQISAWLVLSTKSLSQKQEAIALLKLAFEQLRFDEKPRILELLQKKKIQWQSGLANSGQTYAMQNASRHMSALALHDEQHYGLAALNWLTTTLDEISNNENAYADFITQLKLIHGKLLQADKQFLLVCESQYITGLKHKLAEVWSDLAVPTTQLSLTSFDYPDVTSDQAWLIQSNVQFCATAYPAVAIHHADAAVFMVLGGYLRNGFLHHAIREQGGAYGGGANYDANACAFRFFSFRDPRLAETFTDFAASIDWLLQQDEQPQQLESAILGTISGMDKPSSPASEAISACHAALHGRTPEFRQQLRQNILAVTQDDLKRVAKQYLRPEFAQKAVIAPFAKEAQLESLGFAVSKVI</sequence>
<dbReference type="InterPro" id="IPR011249">
    <property type="entry name" value="Metalloenz_LuxS/M16"/>
</dbReference>
<dbReference type="InterPro" id="IPR011765">
    <property type="entry name" value="Pept_M16_N"/>
</dbReference>
<dbReference type="EMBL" id="NEXX01000006">
    <property type="protein sequence ID" value="OUY05884.1"/>
    <property type="molecule type" value="Genomic_DNA"/>
</dbReference>
<feature type="domain" description="Peptidase M16C associated" evidence="2">
    <location>
        <begin position="461"/>
        <end position="710"/>
    </location>
</feature>
<evidence type="ECO:0000313" key="3">
    <source>
        <dbReference type="EMBL" id="OUY05884.1"/>
    </source>
</evidence>
<organism evidence="3 4">
    <name type="scientific">Acinetobacter populi</name>
    <dbReference type="NCBI Taxonomy" id="1582270"/>
    <lineage>
        <taxon>Bacteria</taxon>
        <taxon>Pseudomonadati</taxon>
        <taxon>Pseudomonadota</taxon>
        <taxon>Gammaproteobacteria</taxon>
        <taxon>Moraxellales</taxon>
        <taxon>Moraxellaceae</taxon>
        <taxon>Acinetobacter</taxon>
    </lineage>
</organism>
<evidence type="ECO:0000313" key="4">
    <source>
        <dbReference type="Proteomes" id="UP000196536"/>
    </source>
</evidence>
<dbReference type="Pfam" id="PF00675">
    <property type="entry name" value="Peptidase_M16"/>
    <property type="match status" value="1"/>
</dbReference>
<gene>
    <name evidence="3" type="ORF">CAP51_14280</name>
</gene>
<dbReference type="InterPro" id="IPR007863">
    <property type="entry name" value="Peptidase_M16_C"/>
</dbReference>
<dbReference type="Gene3D" id="3.30.830.10">
    <property type="entry name" value="Metalloenzyme, LuxS/M16 peptidase-like"/>
    <property type="match status" value="4"/>
</dbReference>
<name>A0A1Z9YUI4_9GAMM</name>
<dbReference type="InterPro" id="IPR055130">
    <property type="entry name" value="PreP_C"/>
</dbReference>
<dbReference type="PANTHER" id="PTHR43016:SF13">
    <property type="entry name" value="PRESEQUENCE PROTEASE, MITOCHONDRIAL"/>
    <property type="match status" value="1"/>
</dbReference>
<dbReference type="GO" id="GO:0006508">
    <property type="term" value="P:proteolysis"/>
    <property type="evidence" value="ECO:0007669"/>
    <property type="project" value="InterPro"/>
</dbReference>
<evidence type="ECO:0000256" key="1">
    <source>
        <dbReference type="SAM" id="Coils"/>
    </source>
</evidence>
<dbReference type="AlphaFoldDB" id="A0A1Z9YUI4"/>
<protein>
    <submittedName>
        <fullName evidence="3">Peptidase M16</fullName>
    </submittedName>
</protein>
<accession>A0A1Z9YUI4</accession>
<dbReference type="GO" id="GO:0046872">
    <property type="term" value="F:metal ion binding"/>
    <property type="evidence" value="ECO:0007669"/>
    <property type="project" value="InterPro"/>
</dbReference>
<dbReference type="FunFam" id="3.30.830.10:FF:000011">
    <property type="entry name" value="Presequence protease, mitochondrial"/>
    <property type="match status" value="1"/>
</dbReference>
<keyword evidence="4" id="KW-1185">Reference proteome</keyword>
<dbReference type="RefSeq" id="WP_087621440.1">
    <property type="nucleotide sequence ID" value="NZ_NEXX01000006.1"/>
</dbReference>
<dbReference type="Pfam" id="PF05193">
    <property type="entry name" value="Peptidase_M16_C"/>
    <property type="match status" value="1"/>
</dbReference>
<dbReference type="Pfam" id="PF22516">
    <property type="entry name" value="PreP_C"/>
    <property type="match status" value="1"/>
</dbReference>
<dbReference type="Proteomes" id="UP000196536">
    <property type="component" value="Unassembled WGS sequence"/>
</dbReference>